<dbReference type="InterPro" id="IPR006095">
    <property type="entry name" value="Glu/Leu/Phe/Val/Trp_DH"/>
</dbReference>
<dbReference type="PANTHER" id="PTHR42722:SF1">
    <property type="entry name" value="VALINE DEHYDROGENASE"/>
    <property type="match status" value="1"/>
</dbReference>
<evidence type="ECO:0000313" key="4">
    <source>
        <dbReference type="EMBL" id="SCM71651.1"/>
    </source>
</evidence>
<evidence type="ECO:0000256" key="1">
    <source>
        <dbReference type="ARBA" id="ARBA00006382"/>
    </source>
</evidence>
<sequence length="451" mass="50578">MRNSVFDLMCEEDLTNLKIQYDWHTGTSCLYAAKEWDEDIDWTQYNKTFTAYHILTPSAHYYGTDDTRALFRKHKIEAYLDQIIAIMASGRNLMEDFYYWKKEDVRFVSNIHSLRRGLNNRLDCVVMGALRRHPREEDEIEMLVDGMNLGRAMAFKNFAGGLPMGGAKCTVQQDELDVNNLANIGFLAYALDRTRDNAGPDMRMPTNMVHPMNQHFTLKFTGDPKGPLGESGTPTAYGSFIASKEAARMVFGSPSWAGKTVAIMGLGAVGFPLAKHYLEEGAKLTVSDISPKAIEKLLTLYPNHSIKVVPTDEIIYQDVDLLAPAAIGGLFSDDNLDKLRAKIIIGPGNNQIKASSPEEEIALARKLAAKGILFQVEWFHNVAGVMCAFEEYLHQEKASKEALYKKIDKICGENTRTNLEEAKRLGITPTERCYKVASEAIYDTKPAWHAV</sequence>
<accession>A0A212L267</accession>
<comment type="similarity">
    <text evidence="1">Belongs to the Glu/Leu/Phe/Val dehydrogenases family.</text>
</comment>
<dbReference type="SUPFAM" id="SSF51735">
    <property type="entry name" value="NAD(P)-binding Rossmann-fold domains"/>
    <property type="match status" value="1"/>
</dbReference>
<dbReference type="RefSeq" id="WP_179979838.1">
    <property type="nucleotide sequence ID" value="NZ_LT608333.1"/>
</dbReference>
<dbReference type="Gene3D" id="3.40.50.720">
    <property type="entry name" value="NAD(P)-binding Rossmann-like Domain"/>
    <property type="match status" value="1"/>
</dbReference>
<dbReference type="InterPro" id="IPR006096">
    <property type="entry name" value="Glu/Leu/Phe/Val/Trp_DH_C"/>
</dbReference>
<dbReference type="GO" id="GO:0006520">
    <property type="term" value="P:amino acid metabolic process"/>
    <property type="evidence" value="ECO:0007669"/>
    <property type="project" value="InterPro"/>
</dbReference>
<dbReference type="PRINTS" id="PR00082">
    <property type="entry name" value="GLFDHDRGNASE"/>
</dbReference>
<evidence type="ECO:0000259" key="3">
    <source>
        <dbReference type="SMART" id="SM00839"/>
    </source>
</evidence>
<protein>
    <submittedName>
        <fullName evidence="4">Phenylalanine dehydrogenase</fullName>
    </submittedName>
</protein>
<gene>
    <name evidence="4" type="ORF">KL86DES1_20105</name>
</gene>
<name>A0A212L267_9BACT</name>
<proteinExistence type="inferred from homology"/>
<dbReference type="GO" id="GO:0016639">
    <property type="term" value="F:oxidoreductase activity, acting on the CH-NH2 group of donors, NAD or NADP as acceptor"/>
    <property type="evidence" value="ECO:0007669"/>
    <property type="project" value="InterPro"/>
</dbReference>
<dbReference type="AlphaFoldDB" id="A0A212L267"/>
<feature type="domain" description="Glutamate/phenylalanine/leucine/valine/L-tryptophan dehydrogenase C-terminal" evidence="3">
    <location>
        <begin position="230"/>
        <end position="445"/>
    </location>
</feature>
<dbReference type="InterPro" id="IPR036291">
    <property type="entry name" value="NAD(P)-bd_dom_sf"/>
</dbReference>
<dbReference type="InterPro" id="IPR016211">
    <property type="entry name" value="Glu/Phe/Leu/Val/Trp_DH_bac/arc"/>
</dbReference>
<dbReference type="SUPFAM" id="SSF53223">
    <property type="entry name" value="Aminoacid dehydrogenase-like, N-terminal domain"/>
    <property type="match status" value="1"/>
</dbReference>
<keyword evidence="2" id="KW-0560">Oxidoreductase</keyword>
<dbReference type="Gene3D" id="3.40.50.10860">
    <property type="entry name" value="Leucine Dehydrogenase, chain A, domain 1"/>
    <property type="match status" value="1"/>
</dbReference>
<dbReference type="PANTHER" id="PTHR42722">
    <property type="entry name" value="LEUCINE DEHYDROGENASE"/>
    <property type="match status" value="1"/>
</dbReference>
<reference evidence="4" key="1">
    <citation type="submission" date="2016-08" db="EMBL/GenBank/DDBJ databases">
        <authorList>
            <person name="Seilhamer J.J."/>
        </authorList>
    </citation>
    <scope>NUCLEOTIDE SEQUENCE</scope>
    <source>
        <strain evidence="4">86-1</strain>
    </source>
</reference>
<dbReference type="SMART" id="SM00839">
    <property type="entry name" value="ELFV_dehydrog"/>
    <property type="match status" value="1"/>
</dbReference>
<evidence type="ECO:0000256" key="2">
    <source>
        <dbReference type="ARBA" id="ARBA00023002"/>
    </source>
</evidence>
<dbReference type="EMBL" id="FMJC01000002">
    <property type="protein sequence ID" value="SCM71651.1"/>
    <property type="molecule type" value="Genomic_DNA"/>
</dbReference>
<dbReference type="InterPro" id="IPR046346">
    <property type="entry name" value="Aminoacid_DH-like_N_sf"/>
</dbReference>
<organism evidence="4">
    <name type="scientific">uncultured Desulfovibrio sp</name>
    <dbReference type="NCBI Taxonomy" id="167968"/>
    <lineage>
        <taxon>Bacteria</taxon>
        <taxon>Pseudomonadati</taxon>
        <taxon>Thermodesulfobacteriota</taxon>
        <taxon>Desulfovibrionia</taxon>
        <taxon>Desulfovibrionales</taxon>
        <taxon>Desulfovibrionaceae</taxon>
        <taxon>Desulfovibrio</taxon>
        <taxon>environmental samples</taxon>
    </lineage>
</organism>